<gene>
    <name evidence="3" type="ORF">CDAR_609901</name>
</gene>
<name>A0AAV4NJX3_9ARAC</name>
<dbReference type="Pfam" id="PF03265">
    <property type="entry name" value="DNase_II"/>
    <property type="match status" value="1"/>
</dbReference>
<dbReference type="InterPro" id="IPR004947">
    <property type="entry name" value="DNase_II"/>
</dbReference>
<keyword evidence="2" id="KW-0378">Hydrolase</keyword>
<evidence type="ECO:0000256" key="2">
    <source>
        <dbReference type="ARBA" id="ARBA00022801"/>
    </source>
</evidence>
<accession>A0AAV4NJX3</accession>
<dbReference type="GO" id="GO:0006309">
    <property type="term" value="P:apoptotic DNA fragmentation"/>
    <property type="evidence" value="ECO:0007669"/>
    <property type="project" value="TreeGrafter"/>
</dbReference>
<comment type="caution">
    <text evidence="3">The sequence shown here is derived from an EMBL/GenBank/DDBJ whole genome shotgun (WGS) entry which is preliminary data.</text>
</comment>
<sequence length="259" mass="29483">MAYLFYNDQSPDEDAGTTVGHLKGYLAFGENSGFWLVHSIPKFGRPDKYKYPANALLNGQIAFCMTFDTAFLSDICNHLLFCNPNIYSSRLDPKLDEFLDESAKTIFTEKPSFVRKAPFTRKSAIKTLNGRHLRLFAKDNQLKVDIYHDIIAPNLNISLLVETWQRGSGTVLDPDCESNNNVMDVQAVEMKMKNRNSTIFFTSTEDHSKWAISLERQPRWRSQAKRGGAAVCFQSKSVWKAFRRIIVDVASCPDVSDDY</sequence>
<reference evidence="3 4" key="1">
    <citation type="submission" date="2021-06" db="EMBL/GenBank/DDBJ databases">
        <title>Caerostris darwini draft genome.</title>
        <authorList>
            <person name="Kono N."/>
            <person name="Arakawa K."/>
        </authorList>
    </citation>
    <scope>NUCLEOTIDE SEQUENCE [LARGE SCALE GENOMIC DNA]</scope>
</reference>
<keyword evidence="4" id="KW-1185">Reference proteome</keyword>
<comment type="similarity">
    <text evidence="1">Belongs to the DNase II family.</text>
</comment>
<evidence type="ECO:0000313" key="4">
    <source>
        <dbReference type="Proteomes" id="UP001054837"/>
    </source>
</evidence>
<evidence type="ECO:0000313" key="3">
    <source>
        <dbReference type="EMBL" id="GIX83774.1"/>
    </source>
</evidence>
<dbReference type="PANTHER" id="PTHR10858">
    <property type="entry name" value="DEOXYRIBONUCLEASE II"/>
    <property type="match status" value="1"/>
</dbReference>
<organism evidence="3 4">
    <name type="scientific">Caerostris darwini</name>
    <dbReference type="NCBI Taxonomy" id="1538125"/>
    <lineage>
        <taxon>Eukaryota</taxon>
        <taxon>Metazoa</taxon>
        <taxon>Ecdysozoa</taxon>
        <taxon>Arthropoda</taxon>
        <taxon>Chelicerata</taxon>
        <taxon>Arachnida</taxon>
        <taxon>Araneae</taxon>
        <taxon>Araneomorphae</taxon>
        <taxon>Entelegynae</taxon>
        <taxon>Araneoidea</taxon>
        <taxon>Araneidae</taxon>
        <taxon>Caerostris</taxon>
    </lineage>
</organism>
<dbReference type="AlphaFoldDB" id="A0AAV4NJX3"/>
<dbReference type="PANTHER" id="PTHR10858:SF23">
    <property type="entry name" value="DEOXYRIBONUCLEASE II"/>
    <property type="match status" value="1"/>
</dbReference>
<dbReference type="Proteomes" id="UP001054837">
    <property type="component" value="Unassembled WGS sequence"/>
</dbReference>
<proteinExistence type="inferred from homology"/>
<evidence type="ECO:0000256" key="1">
    <source>
        <dbReference type="ARBA" id="ARBA00007527"/>
    </source>
</evidence>
<dbReference type="GO" id="GO:0004531">
    <property type="term" value="F:deoxyribonuclease II activity"/>
    <property type="evidence" value="ECO:0007669"/>
    <property type="project" value="InterPro"/>
</dbReference>
<dbReference type="EMBL" id="BPLQ01001670">
    <property type="protein sequence ID" value="GIX83774.1"/>
    <property type="molecule type" value="Genomic_DNA"/>
</dbReference>
<protein>
    <submittedName>
        <fullName evidence="3">Plancitoxin-1</fullName>
    </submittedName>
</protein>